<sequence>MKNISFFDWKINLEENLSAVVDNTTKKLVIMDGSIELNAVIWIDSSNLIQIKPTWDCVITIDDKNKAISIRHADYLRNN</sequence>
<keyword evidence="2" id="KW-1185">Reference proteome</keyword>
<dbReference type="KEGG" id="hcv:FTV88_1252"/>
<name>A0A5Q2N0S5_9FIRM</name>
<evidence type="ECO:0000313" key="1">
    <source>
        <dbReference type="EMBL" id="QGG47399.1"/>
    </source>
</evidence>
<gene>
    <name evidence="1" type="ORF">FTV88_1252</name>
</gene>
<dbReference type="Proteomes" id="UP000366051">
    <property type="component" value="Chromosome"/>
</dbReference>
<dbReference type="RefSeq" id="WP_153724785.1">
    <property type="nucleotide sequence ID" value="NZ_CP045875.1"/>
</dbReference>
<dbReference type="AlphaFoldDB" id="A0A5Q2N0S5"/>
<dbReference type="OrthoDB" id="2905288at2"/>
<dbReference type="EMBL" id="CP045875">
    <property type="protein sequence ID" value="QGG47399.1"/>
    <property type="molecule type" value="Genomic_DNA"/>
</dbReference>
<accession>A0A5Q2N0S5</accession>
<proteinExistence type="predicted"/>
<evidence type="ECO:0000313" key="2">
    <source>
        <dbReference type="Proteomes" id="UP000366051"/>
    </source>
</evidence>
<protein>
    <submittedName>
        <fullName evidence="1">Uncharacterized protein</fullName>
    </submittedName>
</protein>
<organism evidence="1 2">
    <name type="scientific">Heliorestis convoluta</name>
    <dbReference type="NCBI Taxonomy" id="356322"/>
    <lineage>
        <taxon>Bacteria</taxon>
        <taxon>Bacillati</taxon>
        <taxon>Bacillota</taxon>
        <taxon>Clostridia</taxon>
        <taxon>Eubacteriales</taxon>
        <taxon>Heliobacteriaceae</taxon>
        <taxon>Heliorestis</taxon>
    </lineage>
</organism>
<reference evidence="2" key="1">
    <citation type="submission" date="2019-11" db="EMBL/GenBank/DDBJ databases">
        <title>Genome sequence of Heliorestis convoluta strain HH, an alkaliphilic and minimalistic phototrophic bacterium from a soda lake in Egypt.</title>
        <authorList>
            <person name="Dewey E.D."/>
            <person name="Stokes L.M."/>
            <person name="Burchell B.M."/>
            <person name="Shaffer K.N."/>
            <person name="Huntington A.M."/>
            <person name="Baker J.M."/>
            <person name="Nadendla S."/>
            <person name="Giglio M.G."/>
            <person name="Touchman J.W."/>
            <person name="Blankenship R.E."/>
            <person name="Madigan M.T."/>
            <person name="Sattley W.M."/>
        </authorList>
    </citation>
    <scope>NUCLEOTIDE SEQUENCE [LARGE SCALE GENOMIC DNA]</scope>
    <source>
        <strain evidence="2">HH</strain>
    </source>
</reference>